<dbReference type="Proteomes" id="UP000005622">
    <property type="component" value="Unassembled WGS sequence"/>
</dbReference>
<evidence type="ECO:0000313" key="2">
    <source>
        <dbReference type="EMBL" id="EHY64272.1"/>
    </source>
</evidence>
<dbReference type="AlphaFoldDB" id="H8ZGG3"/>
<feature type="compositionally biased region" description="Basic and acidic residues" evidence="1">
    <location>
        <begin position="531"/>
        <end position="555"/>
    </location>
</feature>
<proteinExistence type="predicted"/>
<feature type="region of interest" description="Disordered" evidence="1">
    <location>
        <begin position="531"/>
        <end position="559"/>
    </location>
</feature>
<protein>
    <submittedName>
        <fullName evidence="2">Uncharacterized protein</fullName>
    </submittedName>
</protein>
<sequence>MLLLTEGVDVPLAINESENGTVLFLKKADEEGEHFRLNMNTLANICKKATESLYVHKDLFKEGAVSVVRFFIENRENPVLKKEGYTSEPKSYKEFKKGKFMNSPGFLIQTYVYHCMENGDETVLFIKAVYGLLCEYMAQEKEAPRELWLYRVKNYLENKYVEWKEGRAENIQVSQAGYELPRAAKCVFGRYFVPLEQILVGMEYIEKNQIMINNHVDGLILRQNINILHLEPVADIVSVQKKGVELEKLVSSCSKSEILCNPDKADSNCSTGLERAEGFTDCSKTALLGLFFWAAYNPNEYVFTVDHIKSASEELKGFFRKHKYMYGVVSKEMQDEWNQVVGCLSDPNIQYMRLDRNQLLPCMFNMLYVIKEITGVGNTKKMDRLRRMLVRFDAQKSVRELGALYWKATDNANTTEEEREKIKKEAKDIIDCEELNKKKIFEEMLEFASEESAAKIRTEIEKIVDKMEKRKNMSVYKLLESYSESNQRLKDALETGIGSYMTELIGKIRLYQLEGQSFKIKIASKYNKTSEKSHSDLSRKTKTRSSRDREDKSENLAHPCNPEFNGSPGCCDKIAEEKKWSASLKSLKMAVLCNAEEEPDVLKIRENSSIAEIFYFSTYKTMQADELNKMLGKVNFNTSKLQDFSFFYENKFKSLDGLLLEPVINIPKCKLYTIWALLIHIVGQNLNSAHPLVCLANNILESARFMSSEDQNAVFILLSLITVDKHCPHITIDEHIYKKERCFTDTIEKVLELANFKTPTSPETYANIITKLIIKFRITCLAGSYYKELECLFKEKLKYGYKRLFVNILTQNGTTMEYVTKITQAMQETEKAHPVEGYATHSNQFLQWIIWGANEFKFDGGPTIVKRCHDLIDAPEPKEIYSSKDSSI</sequence>
<dbReference type="HOGENOM" id="CLU_009683_0_0_1"/>
<gene>
    <name evidence="2" type="ORF">NERG_02684</name>
</gene>
<dbReference type="EMBL" id="JH604661">
    <property type="protein sequence ID" value="EHY64272.1"/>
    <property type="molecule type" value="Genomic_DNA"/>
</dbReference>
<reference evidence="2" key="1">
    <citation type="submission" date="2011-03" db="EMBL/GenBank/DDBJ databases">
        <title>The Genome Sequence of Nematocida sp1 strain ERTm2.</title>
        <authorList>
            <consortium name="The Broad Institute Genome Sequencing Platform"/>
            <consortium name="The Broad Institute Genome Sequencing Center for Infectious Disease"/>
            <person name="Cuomo C."/>
            <person name="Troemel E."/>
            <person name="Young S.K."/>
            <person name="Zeng Q."/>
            <person name="Gargeya S."/>
            <person name="Fitzgerald M."/>
            <person name="Haas B."/>
            <person name="Abouelleil A."/>
            <person name="Alvarado L."/>
            <person name="Arachchi H.M."/>
            <person name="Berlin A."/>
            <person name="Brown A."/>
            <person name="Chapman S.B."/>
            <person name="Chen Z."/>
            <person name="Dunbar C."/>
            <person name="Freedman E."/>
            <person name="Gearin G."/>
            <person name="Gellesch M."/>
            <person name="Goldberg J."/>
            <person name="Griggs A."/>
            <person name="Gujja S."/>
            <person name="Heilman E.R."/>
            <person name="Heiman D."/>
            <person name="Howarth C."/>
            <person name="Larson L."/>
            <person name="Lui A."/>
            <person name="MacDonald P.J.P."/>
            <person name="Mehta T."/>
            <person name="Montmayeur A."/>
            <person name="Murphy C."/>
            <person name="Neiman D."/>
            <person name="Pearson M."/>
            <person name="Priest M."/>
            <person name="Roberts A."/>
            <person name="Saif S."/>
            <person name="Shea T."/>
            <person name="Shenoy N."/>
            <person name="Sisk P."/>
            <person name="Stolte C."/>
            <person name="Sykes S."/>
            <person name="White J."/>
            <person name="Yandava C."/>
            <person name="Wortman J."/>
            <person name="Nusbaum C."/>
            <person name="Birren B."/>
        </authorList>
    </citation>
    <scope>NUCLEOTIDE SEQUENCE</scope>
    <source>
        <strain evidence="2">ERTm2</strain>
    </source>
</reference>
<name>H8ZGG3_NEMA1</name>
<organism evidence="2">
    <name type="scientific">Nematocida ausubeli (strain ATCC PRA-371 / ERTm2)</name>
    <name type="common">Nematode killer fungus</name>
    <dbReference type="NCBI Taxonomy" id="1913371"/>
    <lineage>
        <taxon>Eukaryota</taxon>
        <taxon>Fungi</taxon>
        <taxon>Fungi incertae sedis</taxon>
        <taxon>Microsporidia</taxon>
        <taxon>Nematocida</taxon>
    </lineage>
</organism>
<accession>H8ZGG3</accession>
<evidence type="ECO:0000256" key="1">
    <source>
        <dbReference type="SAM" id="MobiDB-lite"/>
    </source>
</evidence>